<organism evidence="1 2">
    <name type="scientific">Salibacterium qingdaonense</name>
    <dbReference type="NCBI Taxonomy" id="266892"/>
    <lineage>
        <taxon>Bacteria</taxon>
        <taxon>Bacillati</taxon>
        <taxon>Bacillota</taxon>
        <taxon>Bacilli</taxon>
        <taxon>Bacillales</taxon>
        <taxon>Bacillaceae</taxon>
    </lineage>
</organism>
<dbReference type="EMBL" id="FOTY01000004">
    <property type="protein sequence ID" value="SFL74260.1"/>
    <property type="molecule type" value="Genomic_DNA"/>
</dbReference>
<dbReference type="GO" id="GO:0070573">
    <property type="term" value="F:metallodipeptidase activity"/>
    <property type="evidence" value="ECO:0007669"/>
    <property type="project" value="InterPro"/>
</dbReference>
<proteinExistence type="predicted"/>
<dbReference type="Proteomes" id="UP000199668">
    <property type="component" value="Unassembled WGS sequence"/>
</dbReference>
<evidence type="ECO:0000313" key="1">
    <source>
        <dbReference type="EMBL" id="SFL74260.1"/>
    </source>
</evidence>
<keyword evidence="2" id="KW-1185">Reference proteome</keyword>
<name>A0A1I4K6A6_9BACI</name>
<accession>A0A1I4K6A6</accession>
<reference evidence="1 2" key="1">
    <citation type="submission" date="2016-10" db="EMBL/GenBank/DDBJ databases">
        <authorList>
            <person name="de Groot N.N."/>
        </authorList>
    </citation>
    <scope>NUCLEOTIDE SEQUENCE [LARGE SCALE GENOMIC DNA]</scope>
    <source>
        <strain evidence="1 2">CGMCC 1.6134</strain>
    </source>
</reference>
<dbReference type="OrthoDB" id="9804920at2"/>
<dbReference type="PANTHER" id="PTHR10443:SF12">
    <property type="entry name" value="DIPEPTIDASE"/>
    <property type="match status" value="1"/>
</dbReference>
<dbReference type="PROSITE" id="PS51365">
    <property type="entry name" value="RENAL_DIPEPTIDASE_2"/>
    <property type="match status" value="1"/>
</dbReference>
<dbReference type="Gene3D" id="3.20.20.140">
    <property type="entry name" value="Metal-dependent hydrolases"/>
    <property type="match status" value="1"/>
</dbReference>
<evidence type="ECO:0000313" key="2">
    <source>
        <dbReference type="Proteomes" id="UP000199668"/>
    </source>
</evidence>
<sequence length="290" mass="32434">MMFTADTHCDVLWKAAENAASVVNVDTLRQGGVNLQNAALFVPPSLPKNRQYALLNKELRIFQQMTQPEQNSNDQNPDYMLSLEGASLIEDDLKEWARLKEAGLEMAGLTWNEKNQLAAGSEQSNKFGLTDKGKNIIEWMNHHAIVLDAAHLNEQSFWQALEYAGKTAVSHTNVRSLHDHPRNLTDEQIRALVHQEGFIGLTFYPYFINGTDQADFSDVGRQVEHLCSLGADSITGFGSDFDGIAKTVSGMESPAGFPALLEWLLQRFDEDTVKGIAGVNFNRFRHRRAL</sequence>
<dbReference type="Pfam" id="PF01244">
    <property type="entry name" value="Peptidase_M19"/>
    <property type="match status" value="1"/>
</dbReference>
<dbReference type="SUPFAM" id="SSF51556">
    <property type="entry name" value="Metallo-dependent hydrolases"/>
    <property type="match status" value="1"/>
</dbReference>
<dbReference type="AlphaFoldDB" id="A0A1I4K6A6"/>
<dbReference type="InterPro" id="IPR032466">
    <property type="entry name" value="Metal_Hydrolase"/>
</dbReference>
<dbReference type="PANTHER" id="PTHR10443">
    <property type="entry name" value="MICROSOMAL DIPEPTIDASE"/>
    <property type="match status" value="1"/>
</dbReference>
<gene>
    <name evidence="1" type="ORF">SAMN04488054_104139</name>
</gene>
<dbReference type="InterPro" id="IPR008257">
    <property type="entry name" value="Pept_M19"/>
</dbReference>
<dbReference type="RefSeq" id="WP_090926012.1">
    <property type="nucleotide sequence ID" value="NZ_FOTY01000004.1"/>
</dbReference>
<protein>
    <submittedName>
        <fullName evidence="1">Membrane dipeptidase</fullName>
    </submittedName>
</protein>
<dbReference type="GO" id="GO:0006508">
    <property type="term" value="P:proteolysis"/>
    <property type="evidence" value="ECO:0007669"/>
    <property type="project" value="InterPro"/>
</dbReference>